<name>A0A4R8UDK4_9MICO</name>
<protein>
    <submittedName>
        <fullName evidence="3">DUF4440 domain-containing protein</fullName>
    </submittedName>
</protein>
<evidence type="ECO:0000259" key="2">
    <source>
        <dbReference type="Pfam" id="PF13474"/>
    </source>
</evidence>
<dbReference type="Proteomes" id="UP000297866">
    <property type="component" value="Unassembled WGS sequence"/>
</dbReference>
<dbReference type="AlphaFoldDB" id="A0A4R8UDK4"/>
<keyword evidence="4" id="KW-1185">Reference proteome</keyword>
<feature type="region of interest" description="Disordered" evidence="1">
    <location>
        <begin position="175"/>
        <end position="198"/>
    </location>
</feature>
<dbReference type="InterPro" id="IPR032710">
    <property type="entry name" value="NTF2-like_dom_sf"/>
</dbReference>
<accession>A0A4R8UDK4</accession>
<dbReference type="RefSeq" id="WP_134490462.1">
    <property type="nucleotide sequence ID" value="NZ_SOEZ01000046.1"/>
</dbReference>
<dbReference type="InterPro" id="IPR037401">
    <property type="entry name" value="SnoaL-like"/>
</dbReference>
<sequence>MPVSADSDFRWCLARQAEAEKALVAGDVAPRLALWTRNDPVSLLGAWGPNKVGWDAVSRTFHWVADRLGEGTSSDFRFNIDVAEAIGDMAYTVGFERFNSIGADGTVEPVTVRVTHVYRREDGEWKIVHRHGDRLPRMRARPRPDLAAGRGWPAAASACPSLTVAVEFAGHTRSTRPELSNWANRRHGHGDRVRRAKR</sequence>
<comment type="caution">
    <text evidence="3">The sequence shown here is derived from an EMBL/GenBank/DDBJ whole genome shotgun (WGS) entry which is preliminary data.</text>
</comment>
<dbReference type="OrthoDB" id="1551077at2"/>
<evidence type="ECO:0000256" key="1">
    <source>
        <dbReference type="SAM" id="MobiDB-lite"/>
    </source>
</evidence>
<dbReference type="Pfam" id="PF13474">
    <property type="entry name" value="SnoaL_3"/>
    <property type="match status" value="1"/>
</dbReference>
<gene>
    <name evidence="3" type="ORF">E3O23_09590</name>
</gene>
<dbReference type="Gene3D" id="3.10.450.50">
    <property type="match status" value="1"/>
</dbReference>
<dbReference type="EMBL" id="SOEZ01000046">
    <property type="protein sequence ID" value="TFB50389.1"/>
    <property type="molecule type" value="Genomic_DNA"/>
</dbReference>
<organism evidence="3 4">
    <name type="scientific">Cryobacterium tagatosivorans</name>
    <dbReference type="NCBI Taxonomy" id="1259199"/>
    <lineage>
        <taxon>Bacteria</taxon>
        <taxon>Bacillati</taxon>
        <taxon>Actinomycetota</taxon>
        <taxon>Actinomycetes</taxon>
        <taxon>Micrococcales</taxon>
        <taxon>Microbacteriaceae</taxon>
        <taxon>Cryobacterium</taxon>
    </lineage>
</organism>
<feature type="compositionally biased region" description="Basic residues" evidence="1">
    <location>
        <begin position="184"/>
        <end position="198"/>
    </location>
</feature>
<evidence type="ECO:0000313" key="3">
    <source>
        <dbReference type="EMBL" id="TFB50389.1"/>
    </source>
</evidence>
<dbReference type="SUPFAM" id="SSF54427">
    <property type="entry name" value="NTF2-like"/>
    <property type="match status" value="1"/>
</dbReference>
<feature type="domain" description="SnoaL-like" evidence="2">
    <location>
        <begin position="21"/>
        <end position="132"/>
    </location>
</feature>
<evidence type="ECO:0000313" key="4">
    <source>
        <dbReference type="Proteomes" id="UP000297866"/>
    </source>
</evidence>
<reference evidence="3 4" key="1">
    <citation type="submission" date="2019-03" db="EMBL/GenBank/DDBJ databases">
        <title>Genomics of glacier-inhabiting Cryobacterium strains.</title>
        <authorList>
            <person name="Liu Q."/>
            <person name="Xin Y.-H."/>
        </authorList>
    </citation>
    <scope>NUCLEOTIDE SEQUENCE [LARGE SCALE GENOMIC DNA]</scope>
    <source>
        <strain evidence="3 4">Sr47</strain>
    </source>
</reference>
<proteinExistence type="predicted"/>